<protein>
    <recommendedName>
        <fullName evidence="3">Porin</fullName>
    </recommendedName>
</protein>
<name>A0A849VJW7_9GAMM</name>
<accession>A0A849VJW7</accession>
<evidence type="ECO:0000313" key="2">
    <source>
        <dbReference type="Proteomes" id="UP000586305"/>
    </source>
</evidence>
<evidence type="ECO:0008006" key="3">
    <source>
        <dbReference type="Google" id="ProtNLM"/>
    </source>
</evidence>
<organism evidence="1 2">
    <name type="scientific">Pseudoalteromonas caenipelagi</name>
    <dbReference type="NCBI Taxonomy" id="2726988"/>
    <lineage>
        <taxon>Bacteria</taxon>
        <taxon>Pseudomonadati</taxon>
        <taxon>Pseudomonadota</taxon>
        <taxon>Gammaproteobacteria</taxon>
        <taxon>Alteromonadales</taxon>
        <taxon>Pseudoalteromonadaceae</taxon>
        <taxon>Pseudoalteromonas</taxon>
    </lineage>
</organism>
<evidence type="ECO:0000313" key="1">
    <source>
        <dbReference type="EMBL" id="NOU51907.1"/>
    </source>
</evidence>
<comment type="caution">
    <text evidence="1">The sequence shown here is derived from an EMBL/GenBank/DDBJ whole genome shotgun (WGS) entry which is preliminary data.</text>
</comment>
<dbReference type="SUPFAM" id="SSF56935">
    <property type="entry name" value="Porins"/>
    <property type="match status" value="1"/>
</dbReference>
<dbReference type="EMBL" id="JABBPG010000006">
    <property type="protein sequence ID" value="NOU51907.1"/>
    <property type="molecule type" value="Genomic_DNA"/>
</dbReference>
<sequence length="412" mass="47008">MITSKQFGVLVGSLIISQHVTAQDMSAQVKGNVSISLTNPSNTVAWHQYGWGISRFSDDNQRLNISRLALSTRLDISSAWSAHAVAQYVPDPNDKIGLTEAYAQYQPLAQGYQFSARFGGFYPRMSLENPALGWSSPYTYHFSGLNAWLGEEVRTFGAEFELKRAARRFRSKHDISMIGSVFKGNDPAGTLIAWRGFVPHDRQSVFNERIGFAPLKSLSTAQLSRQGQYVEPFTEVDGRFGFYLGTHWSYLKRHTLRLYWYDNNGDPRAINYVTKQYAWDTKFWSLAWRTKFNAQSQLIAQAMVGNTAMGPTRGVDNDFYSWFVMFSHTFADYRVSLRAEQSKVIDKDHWQFDENASFTKGVTVNVQKSLSQQWRLGAELQLIDYEADSRSAVGRAKGQDEQIWRLSAQYQF</sequence>
<reference evidence="1 2" key="1">
    <citation type="submission" date="2020-04" db="EMBL/GenBank/DDBJ databases">
        <title>Pseudoalteromonas caenipelagi sp. nov., isolated from a tidal flat.</title>
        <authorList>
            <person name="Park S."/>
            <person name="Yoon J.-H."/>
        </authorList>
    </citation>
    <scope>NUCLEOTIDE SEQUENCE [LARGE SCALE GENOMIC DNA]</scope>
    <source>
        <strain evidence="1 2">JBTF-M23</strain>
    </source>
</reference>
<keyword evidence="2" id="KW-1185">Reference proteome</keyword>
<proteinExistence type="predicted"/>
<gene>
    <name evidence="1" type="ORF">HG263_15325</name>
</gene>
<dbReference type="Proteomes" id="UP000586305">
    <property type="component" value="Unassembled WGS sequence"/>
</dbReference>
<dbReference type="AlphaFoldDB" id="A0A849VJW7"/>